<feature type="non-terminal residue" evidence="1">
    <location>
        <position position="1"/>
    </location>
</feature>
<proteinExistence type="predicted"/>
<protein>
    <submittedName>
        <fullName evidence="1">Uncharacterized protein</fullName>
    </submittedName>
</protein>
<gene>
    <name evidence="1" type="ORF">S03H2_62578</name>
</gene>
<dbReference type="EMBL" id="BARU01040482">
    <property type="protein sequence ID" value="GAH78185.1"/>
    <property type="molecule type" value="Genomic_DNA"/>
</dbReference>
<dbReference type="AlphaFoldDB" id="X1J9K7"/>
<comment type="caution">
    <text evidence="1">The sequence shown here is derived from an EMBL/GenBank/DDBJ whole genome shotgun (WGS) entry which is preliminary data.</text>
</comment>
<organism evidence="1">
    <name type="scientific">marine sediment metagenome</name>
    <dbReference type="NCBI Taxonomy" id="412755"/>
    <lineage>
        <taxon>unclassified sequences</taxon>
        <taxon>metagenomes</taxon>
        <taxon>ecological metagenomes</taxon>
    </lineage>
</organism>
<evidence type="ECO:0000313" key="1">
    <source>
        <dbReference type="EMBL" id="GAH78185.1"/>
    </source>
</evidence>
<name>X1J9K7_9ZZZZ</name>
<accession>X1J9K7</accession>
<sequence length="29" mass="3237">DRENNAHLKVGKPQMRKITGKNGVDESIT</sequence>
<reference evidence="1" key="1">
    <citation type="journal article" date="2014" name="Front. Microbiol.">
        <title>High frequency of phylogenetically diverse reductive dehalogenase-homologous genes in deep subseafloor sedimentary metagenomes.</title>
        <authorList>
            <person name="Kawai M."/>
            <person name="Futagami T."/>
            <person name="Toyoda A."/>
            <person name="Takaki Y."/>
            <person name="Nishi S."/>
            <person name="Hori S."/>
            <person name="Arai W."/>
            <person name="Tsubouchi T."/>
            <person name="Morono Y."/>
            <person name="Uchiyama I."/>
            <person name="Ito T."/>
            <person name="Fujiyama A."/>
            <person name="Inagaki F."/>
            <person name="Takami H."/>
        </authorList>
    </citation>
    <scope>NUCLEOTIDE SEQUENCE</scope>
    <source>
        <strain evidence="1">Expedition CK06-06</strain>
    </source>
</reference>